<evidence type="ECO:0000256" key="1">
    <source>
        <dbReference type="SAM" id="MobiDB-lite"/>
    </source>
</evidence>
<feature type="region of interest" description="Disordered" evidence="1">
    <location>
        <begin position="1"/>
        <end position="55"/>
    </location>
</feature>
<feature type="domain" description="HTH cro/C1-type" evidence="2">
    <location>
        <begin position="81"/>
        <end position="136"/>
    </location>
</feature>
<keyword evidence="4" id="KW-1185">Reference proteome</keyword>
<dbReference type="Proteomes" id="UP001054854">
    <property type="component" value="Unassembled WGS sequence"/>
</dbReference>
<name>A0ABQ3U406_STRHY</name>
<dbReference type="SUPFAM" id="SSF47413">
    <property type="entry name" value="lambda repressor-like DNA-binding domains"/>
    <property type="match status" value="1"/>
</dbReference>
<dbReference type="InterPro" id="IPR001387">
    <property type="entry name" value="Cro/C1-type_HTH"/>
</dbReference>
<dbReference type="EMBL" id="BNEK01000005">
    <property type="protein sequence ID" value="GHJ30344.1"/>
    <property type="molecule type" value="Genomic_DNA"/>
</dbReference>
<feature type="compositionally biased region" description="Gly residues" evidence="1">
    <location>
        <begin position="164"/>
        <end position="186"/>
    </location>
</feature>
<feature type="compositionally biased region" description="Gly residues" evidence="1">
    <location>
        <begin position="461"/>
        <end position="471"/>
    </location>
</feature>
<reference evidence="3" key="1">
    <citation type="submission" date="2024-05" db="EMBL/GenBank/DDBJ databases">
        <title>Whole genome shotgun sequence of Streptomyces hygroscopicus NBRC 113678.</title>
        <authorList>
            <person name="Komaki H."/>
            <person name="Tamura T."/>
        </authorList>
    </citation>
    <scope>NUCLEOTIDE SEQUENCE</scope>
    <source>
        <strain evidence="3">N11-34</strain>
    </source>
</reference>
<gene>
    <name evidence="3" type="ORF">TPA0910_47770</name>
</gene>
<feature type="region of interest" description="Disordered" evidence="1">
    <location>
        <begin position="399"/>
        <end position="484"/>
    </location>
</feature>
<feature type="compositionally biased region" description="Low complexity" evidence="1">
    <location>
        <begin position="434"/>
        <end position="460"/>
    </location>
</feature>
<feature type="compositionally biased region" description="Basic and acidic residues" evidence="1">
    <location>
        <begin position="34"/>
        <end position="47"/>
    </location>
</feature>
<feature type="compositionally biased region" description="Low complexity" evidence="1">
    <location>
        <begin position="412"/>
        <end position="426"/>
    </location>
</feature>
<dbReference type="Gene3D" id="1.10.260.40">
    <property type="entry name" value="lambda repressor-like DNA-binding domains"/>
    <property type="match status" value="1"/>
</dbReference>
<feature type="region of interest" description="Disordered" evidence="1">
    <location>
        <begin position="199"/>
        <end position="375"/>
    </location>
</feature>
<feature type="compositionally biased region" description="Basic and acidic residues" evidence="1">
    <location>
        <begin position="294"/>
        <end position="303"/>
    </location>
</feature>
<feature type="region of interest" description="Disordered" evidence="1">
    <location>
        <begin position="150"/>
        <end position="186"/>
    </location>
</feature>
<protein>
    <recommendedName>
        <fullName evidence="2">HTH cro/C1-type domain-containing protein</fullName>
    </recommendedName>
</protein>
<evidence type="ECO:0000259" key="2">
    <source>
        <dbReference type="PROSITE" id="PS50943"/>
    </source>
</evidence>
<accession>A0ABQ3U406</accession>
<proteinExistence type="predicted"/>
<dbReference type="SMART" id="SM00530">
    <property type="entry name" value="HTH_XRE"/>
    <property type="match status" value="1"/>
</dbReference>
<evidence type="ECO:0000313" key="4">
    <source>
        <dbReference type="Proteomes" id="UP001054854"/>
    </source>
</evidence>
<dbReference type="InterPro" id="IPR010982">
    <property type="entry name" value="Lambda_DNA-bd_dom_sf"/>
</dbReference>
<evidence type="ECO:0000313" key="3">
    <source>
        <dbReference type="EMBL" id="GHJ30344.1"/>
    </source>
</evidence>
<feature type="compositionally biased region" description="Basic and acidic residues" evidence="1">
    <location>
        <begin position="324"/>
        <end position="353"/>
    </location>
</feature>
<comment type="caution">
    <text evidence="3">The sequence shown here is derived from an EMBL/GenBank/DDBJ whole genome shotgun (WGS) entry which is preliminary data.</text>
</comment>
<dbReference type="Pfam" id="PF13560">
    <property type="entry name" value="HTH_31"/>
    <property type="match status" value="1"/>
</dbReference>
<feature type="compositionally biased region" description="Gly residues" evidence="1">
    <location>
        <begin position="200"/>
        <end position="218"/>
    </location>
</feature>
<dbReference type="PROSITE" id="PS50943">
    <property type="entry name" value="HTH_CROC1"/>
    <property type="match status" value="1"/>
</dbReference>
<sequence length="675" mass="67853">MWCLDDQSLWGHPSQPPRMPGSRGRWNAETAFDQGKRKGPETREWDAPGHGMGRQGTVSGATGATGATGSAGEAEAFGELLRGLKERSGLSYGTLAKRLHMSTSTLHRYCNGSVVPTEYAPVERLARVCRATPEELVELHRRWILADAARGRKGPGPDRAVRGAGAGAGTGAGAGAGAGARAGAGTAAGAGVGTAAAAGTGSGAEGGTGSGAGAGAGEPEGAPTPDQAVSGAGDIPARQSAAPGGGLPEAAGPASAGPASAGPAAAGRAAAEPEAARREAAGGTEPTSVGGDPHGSRDPRSSRDPSGQPRDPHGSGDPGQPRDPGGEPRDSRDLGDPRQPRDPDQPRDSREPGGGDAPVVGGPAPSTPVRPRPRRRRTALIASVAVAAVLGAVVLAVDLSSSGDDGDDRKAAGAAAPATGTASAGGRADDKRPSASASPSPSRSAKSGKPSASASASESARGGGGTDAGGGADEHPGGVPVNVATRPYVYDSPCSQHFLVDAEPEQVGPPASEQNAPRWSAAYGAVSSGEQRVALTVQGAGKETVVLEALHVRVVTKGAPLAWNDYSMGVGCGGGVETKSFDVDLDNGSPTVTVKNGQRDFPYKVSESDPEVFYVTAHTRAHDVRWDLSLDWSSGDRRGTVHIDNNGTPFRTSTAAGRPGYDYPLGSNEWISREE</sequence>
<organism evidence="3 4">
    <name type="scientific">Streptomyces hygroscopicus</name>
    <dbReference type="NCBI Taxonomy" id="1912"/>
    <lineage>
        <taxon>Bacteria</taxon>
        <taxon>Bacillati</taxon>
        <taxon>Actinomycetota</taxon>
        <taxon>Actinomycetes</taxon>
        <taxon>Kitasatosporales</taxon>
        <taxon>Streptomycetaceae</taxon>
        <taxon>Streptomyces</taxon>
        <taxon>Streptomyces violaceusniger group</taxon>
    </lineage>
</organism>
<feature type="compositionally biased region" description="Low complexity" evidence="1">
    <location>
        <begin position="248"/>
        <end position="273"/>
    </location>
</feature>
<dbReference type="CDD" id="cd00093">
    <property type="entry name" value="HTH_XRE"/>
    <property type="match status" value="1"/>
</dbReference>